<dbReference type="EMBL" id="GEGO01006520">
    <property type="protein sequence ID" value="JAR88884.1"/>
    <property type="molecule type" value="Transcribed_RNA"/>
</dbReference>
<proteinExistence type="predicted"/>
<dbReference type="AlphaFoldDB" id="A0A147BDQ1"/>
<name>A0A147BDQ1_IXORI</name>
<reference evidence="1" key="1">
    <citation type="journal article" date="2018" name="PLoS Negl. Trop. Dis.">
        <title>Sialome diversity of ticks revealed by RNAseq of single tick salivary glands.</title>
        <authorList>
            <person name="Perner J."/>
            <person name="Kropackova S."/>
            <person name="Kopacek P."/>
            <person name="Ribeiro J.M."/>
        </authorList>
    </citation>
    <scope>NUCLEOTIDE SEQUENCE</scope>
    <source>
        <strain evidence="1">Siblings of single egg batch collected in Ceske Budejovice</strain>
        <tissue evidence="1">Salivary glands</tissue>
    </source>
</reference>
<accession>A0A147BDQ1</accession>
<sequence length="143" mass="15808">MRSVSRVCWASGASASFGLAAFLCSIRFHSVKCRRAEASDAANTCALSSATLIPSFHFSNARALHAHLKCRALSRSCFFPWTYGEMELCTQFLRGRESVTPMRGPETLHSVWCGFILLARVFCSLREVLSLLMLKVHAAAPCF</sequence>
<organism evidence="1">
    <name type="scientific">Ixodes ricinus</name>
    <name type="common">Common tick</name>
    <name type="synonym">Acarus ricinus</name>
    <dbReference type="NCBI Taxonomy" id="34613"/>
    <lineage>
        <taxon>Eukaryota</taxon>
        <taxon>Metazoa</taxon>
        <taxon>Ecdysozoa</taxon>
        <taxon>Arthropoda</taxon>
        <taxon>Chelicerata</taxon>
        <taxon>Arachnida</taxon>
        <taxon>Acari</taxon>
        <taxon>Parasitiformes</taxon>
        <taxon>Ixodida</taxon>
        <taxon>Ixodoidea</taxon>
        <taxon>Ixodidae</taxon>
        <taxon>Ixodinae</taxon>
        <taxon>Ixodes</taxon>
    </lineage>
</organism>
<evidence type="ECO:0000313" key="1">
    <source>
        <dbReference type="EMBL" id="JAR88884.1"/>
    </source>
</evidence>
<protein>
    <submittedName>
        <fullName evidence="1">Uncharacterized protein</fullName>
    </submittedName>
</protein>